<dbReference type="InterPro" id="IPR000073">
    <property type="entry name" value="AB_hydrolase_1"/>
</dbReference>
<accession>A0A3M8W2N0</accession>
<reference evidence="2 3" key="1">
    <citation type="submission" date="2018-11" db="EMBL/GenBank/DDBJ databases">
        <title>The Potential of Streptomyces as Biocontrol Agents against the Tomato grey mould, Botrytis cinerea (Gray mold) Frontiers in Microbiology.</title>
        <authorList>
            <person name="Li D."/>
        </authorList>
    </citation>
    <scope>NUCLEOTIDE SEQUENCE [LARGE SCALE GENOMIC DNA]</scope>
    <source>
        <strain evidence="2 3">NEAU-LD23</strain>
    </source>
</reference>
<evidence type="ECO:0000259" key="1">
    <source>
        <dbReference type="Pfam" id="PF00561"/>
    </source>
</evidence>
<proteinExistence type="predicted"/>
<dbReference type="GO" id="GO:0016020">
    <property type="term" value="C:membrane"/>
    <property type="evidence" value="ECO:0007669"/>
    <property type="project" value="TreeGrafter"/>
</dbReference>
<dbReference type="PANTHER" id="PTHR43798:SF33">
    <property type="entry name" value="HYDROLASE, PUTATIVE (AFU_ORTHOLOGUE AFUA_2G14860)-RELATED"/>
    <property type="match status" value="1"/>
</dbReference>
<evidence type="ECO:0000313" key="3">
    <source>
        <dbReference type="Proteomes" id="UP000275401"/>
    </source>
</evidence>
<name>A0A3M8W2N0_9ACTN</name>
<dbReference type="Pfam" id="PF00561">
    <property type="entry name" value="Abhydrolase_1"/>
    <property type="match status" value="1"/>
</dbReference>
<dbReference type="Gene3D" id="3.40.50.1820">
    <property type="entry name" value="alpha/beta hydrolase"/>
    <property type="match status" value="1"/>
</dbReference>
<dbReference type="InterPro" id="IPR029058">
    <property type="entry name" value="AB_hydrolase_fold"/>
</dbReference>
<dbReference type="InterPro" id="IPR050266">
    <property type="entry name" value="AB_hydrolase_sf"/>
</dbReference>
<evidence type="ECO:0000313" key="2">
    <source>
        <dbReference type="EMBL" id="RNG22253.1"/>
    </source>
</evidence>
<protein>
    <submittedName>
        <fullName evidence="2">Alpha/beta hydrolase</fullName>
    </submittedName>
</protein>
<dbReference type="PRINTS" id="PR00111">
    <property type="entry name" value="ABHYDROLASE"/>
</dbReference>
<dbReference type="Proteomes" id="UP000275401">
    <property type="component" value="Unassembled WGS sequence"/>
</dbReference>
<feature type="domain" description="AB hydrolase-1" evidence="1">
    <location>
        <begin position="40"/>
        <end position="147"/>
    </location>
</feature>
<dbReference type="PANTHER" id="PTHR43798">
    <property type="entry name" value="MONOACYLGLYCEROL LIPASE"/>
    <property type="match status" value="1"/>
</dbReference>
<dbReference type="EMBL" id="RIBZ01000269">
    <property type="protein sequence ID" value="RNG22253.1"/>
    <property type="molecule type" value="Genomic_DNA"/>
</dbReference>
<dbReference type="SUPFAM" id="SSF53474">
    <property type="entry name" value="alpha/beta-Hydrolases"/>
    <property type="match status" value="1"/>
</dbReference>
<dbReference type="AlphaFoldDB" id="A0A3M8W2N0"/>
<gene>
    <name evidence="2" type="ORF">EEJ42_21125</name>
</gene>
<keyword evidence="2" id="KW-0378">Hydrolase</keyword>
<organism evidence="2 3">
    <name type="scientific">Streptomyces botrytidirepellens</name>
    <dbReference type="NCBI Taxonomy" id="2486417"/>
    <lineage>
        <taxon>Bacteria</taxon>
        <taxon>Bacillati</taxon>
        <taxon>Actinomycetota</taxon>
        <taxon>Actinomycetes</taxon>
        <taxon>Kitasatosporales</taxon>
        <taxon>Streptomycetaceae</taxon>
        <taxon>Streptomyces</taxon>
    </lineage>
</organism>
<keyword evidence="3" id="KW-1185">Reference proteome</keyword>
<dbReference type="GO" id="GO:0016787">
    <property type="term" value="F:hydrolase activity"/>
    <property type="evidence" value="ECO:0007669"/>
    <property type="project" value="UniProtKB-KW"/>
</dbReference>
<sequence length="244" mass="26381">MTGVVPSRIGRILCPMHTLDSVEVDGVELTYRVWGAAGDPPVLLLHGLGEDGVDWLTIAPRLAPGRRVYALDLRGHGSSDWPGEYALELLRDEVAGFLAAMGLERVTLIGHSYGGVVAYLVAQRFPHLTERLVIEDAPLLLPQDPPLEVPPRPAGRMAFDWAVKTQFTAQRNAPDPSWTEGLSAITAPTLVIGGGPASHIPQELLADLAERIPDCRLVTIDAGHCVHQNRPEEFLDALGAFLDS</sequence>
<comment type="caution">
    <text evidence="2">The sequence shown here is derived from an EMBL/GenBank/DDBJ whole genome shotgun (WGS) entry which is preliminary data.</text>
</comment>